<evidence type="ECO:0000256" key="1">
    <source>
        <dbReference type="SAM" id="MobiDB-lite"/>
    </source>
</evidence>
<dbReference type="InterPro" id="IPR046112">
    <property type="entry name" value="DUF6049"/>
</dbReference>
<accession>A0ABV9EIH6</accession>
<feature type="transmembrane region" description="Helical" evidence="2">
    <location>
        <begin position="666"/>
        <end position="690"/>
    </location>
</feature>
<feature type="compositionally biased region" description="Basic residues" evidence="1">
    <location>
        <begin position="695"/>
        <end position="704"/>
    </location>
</feature>
<reference evidence="5" key="1">
    <citation type="journal article" date="2019" name="Int. J. Syst. Evol. Microbiol.">
        <title>The Global Catalogue of Microorganisms (GCM) 10K type strain sequencing project: providing services to taxonomists for standard genome sequencing and annotation.</title>
        <authorList>
            <consortium name="The Broad Institute Genomics Platform"/>
            <consortium name="The Broad Institute Genome Sequencing Center for Infectious Disease"/>
            <person name="Wu L."/>
            <person name="Ma J."/>
        </authorList>
    </citation>
    <scope>NUCLEOTIDE SEQUENCE [LARGE SCALE GENOMIC DNA]</scope>
    <source>
        <strain evidence="5">CCUG 49560</strain>
    </source>
</reference>
<keyword evidence="2" id="KW-1133">Transmembrane helix</keyword>
<organism evidence="4 5">
    <name type="scientific">Sphaerisporangium corydalis</name>
    <dbReference type="NCBI Taxonomy" id="1441875"/>
    <lineage>
        <taxon>Bacteria</taxon>
        <taxon>Bacillati</taxon>
        <taxon>Actinomycetota</taxon>
        <taxon>Actinomycetes</taxon>
        <taxon>Streptosporangiales</taxon>
        <taxon>Streptosporangiaceae</taxon>
        <taxon>Sphaerisporangium</taxon>
    </lineage>
</organism>
<keyword evidence="3" id="KW-0732">Signal</keyword>
<evidence type="ECO:0000313" key="4">
    <source>
        <dbReference type="EMBL" id="MFC4588039.1"/>
    </source>
</evidence>
<proteinExistence type="predicted"/>
<keyword evidence="5" id="KW-1185">Reference proteome</keyword>
<evidence type="ECO:0000256" key="3">
    <source>
        <dbReference type="SAM" id="SignalP"/>
    </source>
</evidence>
<evidence type="ECO:0000256" key="2">
    <source>
        <dbReference type="SAM" id="Phobius"/>
    </source>
</evidence>
<evidence type="ECO:0000313" key="5">
    <source>
        <dbReference type="Proteomes" id="UP001595891"/>
    </source>
</evidence>
<keyword evidence="2" id="KW-0472">Membrane</keyword>
<sequence length="722" mass="75212">MTRGAALISVLTAAFLMAPAALAGSGVVPEAAAESLTSAGAAPGTPAPARTSGREDAAIVVSSITPQAPREPATPLTFSGTVANNGAVPLTGVSVRLRSSRQPFANRTEMQTFADGGPILDSSRRSVFVSQLAPSGKIPWEFSLTPAALELFRFGVYPITIELVDAAGRQLAAQRTFLPYAPKTQPVTRTKIAWALPLVDQPHRGDDATFVDAGLSQAVADGGRLGRILKLAETPSKGVSWFVDPALLDDAQAMSGGYSLRSGTSTSKKPADQNVADWLRRVRAALAKVPVSATPYADTDVTAVSHHGLDSATGIALDKGASVATDLLGKEVSTATNWPVGGVIDHDGLDALAVGDVRTVLLSAAALPANPPLTTTPNAATTVESVEGTVNVLLADPVLSQLLTTAGASAPGAMTLVGQRFLAETAMIAAEPSDGPRAVVAAPPRRWNPDPASVSALLKLAASAPWLRPVSLGSVKPGKTKVPRADLVYSEKDQQAELSKSYVAGVRKLSNRAELTATVTSDHRRVFDTALLRLTSTAWRGRAGNAGPLLKQIDASVTNRTSAISISTVEQRTLAGQNGIVPISVRNDLPDQEVTVGVRITSGNRKLLTIGPYESPVTISPGKTRSLDIPMKTNGDGETTLKVQLTSANGIRYGVPVQVPVTLTGYTAIALVIVGAVLTLVLAAFTLRVLRRHARRPAKGRRAGRPVPRPVPEPAQHREGPS</sequence>
<feature type="region of interest" description="Disordered" evidence="1">
    <location>
        <begin position="695"/>
        <end position="722"/>
    </location>
</feature>
<gene>
    <name evidence="4" type="ORF">ACFO8L_18250</name>
</gene>
<name>A0ABV9EIH6_9ACTN</name>
<dbReference type="EMBL" id="JBHSFN010000010">
    <property type="protein sequence ID" value="MFC4588039.1"/>
    <property type="molecule type" value="Genomic_DNA"/>
</dbReference>
<protein>
    <submittedName>
        <fullName evidence="4">DUF6049 family protein</fullName>
    </submittedName>
</protein>
<comment type="caution">
    <text evidence="4">The sequence shown here is derived from an EMBL/GenBank/DDBJ whole genome shotgun (WGS) entry which is preliminary data.</text>
</comment>
<dbReference type="Pfam" id="PF19516">
    <property type="entry name" value="DUF6049"/>
    <property type="match status" value="1"/>
</dbReference>
<dbReference type="Proteomes" id="UP001595891">
    <property type="component" value="Unassembled WGS sequence"/>
</dbReference>
<keyword evidence="2" id="KW-0812">Transmembrane</keyword>
<feature type="signal peptide" evidence="3">
    <location>
        <begin position="1"/>
        <end position="23"/>
    </location>
</feature>
<feature type="chain" id="PRO_5047106925" evidence="3">
    <location>
        <begin position="24"/>
        <end position="722"/>
    </location>
</feature>
<dbReference type="RefSeq" id="WP_262840806.1">
    <property type="nucleotide sequence ID" value="NZ_JANZYP010000002.1"/>
</dbReference>